<dbReference type="Proteomes" id="UP000002385">
    <property type="component" value="Chromosome"/>
</dbReference>
<dbReference type="EMBL" id="CP001298">
    <property type="protein sequence ID" value="ACK84212.1"/>
    <property type="molecule type" value="Genomic_DNA"/>
</dbReference>
<evidence type="ECO:0000256" key="1">
    <source>
        <dbReference type="SAM" id="MobiDB-lite"/>
    </source>
</evidence>
<sequence length="98" mass="10518">MNDPRGRAYKGGLTTLARGKLTVSAFHRDSERIVELRLHDALGRTQEAVLSLPQAREALRHLSGAVAALEALARHDGSPCSSAPREGAVEYQADEQAA</sequence>
<reference evidence="2 3" key="2">
    <citation type="journal article" date="2012" name="J. Bacteriol.">
        <title>Complete genome sequences of six strains of the genus Methylobacterium.</title>
        <authorList>
            <person name="Marx C.J."/>
            <person name="Bringel F."/>
            <person name="Chistoserdova L."/>
            <person name="Moulin L."/>
            <person name="Farhan Ul Haque M."/>
            <person name="Fleischman D.E."/>
            <person name="Gruffaz C."/>
            <person name="Jourand P."/>
            <person name="Knief C."/>
            <person name="Lee M.C."/>
            <person name="Muller E.E."/>
            <person name="Nadalig T."/>
            <person name="Peyraud R."/>
            <person name="Roselli S."/>
            <person name="Russ L."/>
            <person name="Goodwin L.A."/>
            <person name="Ivanova N."/>
            <person name="Kyrpides N."/>
            <person name="Lajus A."/>
            <person name="Land M.L."/>
            <person name="Medigue C."/>
            <person name="Mikhailova N."/>
            <person name="Nolan M."/>
            <person name="Woyke T."/>
            <person name="Stolyar S."/>
            <person name="Vorholt J.A."/>
            <person name="Vuilleumier S."/>
        </authorList>
    </citation>
    <scope>NUCLEOTIDE SEQUENCE [LARGE SCALE GENOMIC DNA]</scope>
    <source>
        <strain evidence="3">CM4 / NCIMB 13688</strain>
    </source>
</reference>
<dbReference type="KEGG" id="mch:Mchl_3392"/>
<dbReference type="AlphaFoldDB" id="B7KUI3"/>
<evidence type="ECO:0000313" key="2">
    <source>
        <dbReference type="EMBL" id="ACK84212.1"/>
    </source>
</evidence>
<feature type="region of interest" description="Disordered" evidence="1">
    <location>
        <begin position="75"/>
        <end position="98"/>
    </location>
</feature>
<accession>B7KUI3</accession>
<name>B7KUI3_METC4</name>
<organism evidence="2 3">
    <name type="scientific">Methylorubrum extorquens (strain CM4 / NCIMB 13688)</name>
    <name type="common">Methylobacterium extorquens</name>
    <dbReference type="NCBI Taxonomy" id="440085"/>
    <lineage>
        <taxon>Bacteria</taxon>
        <taxon>Pseudomonadati</taxon>
        <taxon>Pseudomonadota</taxon>
        <taxon>Alphaproteobacteria</taxon>
        <taxon>Hyphomicrobiales</taxon>
        <taxon>Methylobacteriaceae</taxon>
        <taxon>Methylorubrum</taxon>
    </lineage>
</organism>
<evidence type="ECO:0000313" key="3">
    <source>
        <dbReference type="Proteomes" id="UP000002385"/>
    </source>
</evidence>
<gene>
    <name evidence="2" type="ordered locus">Mchl_3392</name>
</gene>
<dbReference type="HOGENOM" id="CLU_2330498_0_0_5"/>
<protein>
    <submittedName>
        <fullName evidence="2">Uncharacterized protein</fullName>
    </submittedName>
</protein>
<proteinExistence type="predicted"/>
<reference evidence="3" key="1">
    <citation type="submission" date="2008-12" db="EMBL/GenBank/DDBJ databases">
        <title>Complete sequence of chromosome of Methylobacterium chloromethanicum CM4.</title>
        <authorList>
            <consortium name="US DOE Joint Genome Institute"/>
            <person name="Lucas S."/>
            <person name="Copeland A."/>
            <person name="Lapidus A."/>
            <person name="Glavina del Rio T."/>
            <person name="Dalin E."/>
            <person name="Tice H."/>
            <person name="Bruce D."/>
            <person name="Goodwin L."/>
            <person name="Pitluck S."/>
            <person name="Chertkov O."/>
            <person name="Brettin T."/>
            <person name="Detter J.C."/>
            <person name="Han C."/>
            <person name="Larimer F."/>
            <person name="Land M."/>
            <person name="Hauser L."/>
            <person name="Kyrpides N."/>
            <person name="Mikhailova N."/>
            <person name="Marx C."/>
            <person name="Richardson P."/>
        </authorList>
    </citation>
    <scope>NUCLEOTIDE SEQUENCE [LARGE SCALE GENOMIC DNA]</scope>
    <source>
        <strain evidence="3">CM4 / NCIMB 13688</strain>
    </source>
</reference>